<organism evidence="2 3">
    <name type="scientific">Candidatus Colwellbacteria bacterium RIFCSPLOWO2_02_FULL_45_11</name>
    <dbReference type="NCBI Taxonomy" id="1797692"/>
    <lineage>
        <taxon>Bacteria</taxon>
        <taxon>Candidatus Colwelliibacteriota</taxon>
    </lineage>
</organism>
<accession>A0A1G1ZA34</accession>
<dbReference type="PANTHER" id="PTHR22916:SF3">
    <property type="entry name" value="UDP-GLCNAC:BETAGAL BETA-1,3-N-ACETYLGLUCOSAMINYLTRANSFERASE-LIKE PROTEIN 1"/>
    <property type="match status" value="1"/>
</dbReference>
<dbReference type="SUPFAM" id="SSF53448">
    <property type="entry name" value="Nucleotide-diphospho-sugar transferases"/>
    <property type="match status" value="1"/>
</dbReference>
<dbReference type="STRING" id="1797692.A3I33_00145"/>
<sequence length="314" mass="37099">MPKNSTPAVSVIMNSYNSEEYLREAIDSVYNQTYKDWEIIFWDDASTDSSSTIAKSYDEKVRYFLGEKAASLGEARNLAIKQARGKYIAFLDCDDVWLPEKLEKQVARFEEDERVGLVFSDALFFNAKGDEWPVYGRKRPLEGNIFRHTLVHYNFALVAVMVRAVALESMRGEVFDRRFGFIEEMDLFLRVLHDWRGAFVPEVLAKYRMHEKSWTFSRGLFFPQEKEILIQKLSALYSNFEKEYSHELAVLKRQIAYEKFLSLWRNHEAKTGRRIIASFVWRNRKITILNYLSFLPFSLYLKLRQIIGKKYYTI</sequence>
<dbReference type="InterPro" id="IPR001173">
    <property type="entry name" value="Glyco_trans_2-like"/>
</dbReference>
<comment type="caution">
    <text evidence="2">The sequence shown here is derived from an EMBL/GenBank/DDBJ whole genome shotgun (WGS) entry which is preliminary data.</text>
</comment>
<evidence type="ECO:0000313" key="2">
    <source>
        <dbReference type="EMBL" id="OGY61505.1"/>
    </source>
</evidence>
<dbReference type="AlphaFoldDB" id="A0A1G1ZA34"/>
<evidence type="ECO:0000313" key="3">
    <source>
        <dbReference type="Proteomes" id="UP000176544"/>
    </source>
</evidence>
<dbReference type="EMBL" id="MHJA01000007">
    <property type="protein sequence ID" value="OGY61505.1"/>
    <property type="molecule type" value="Genomic_DNA"/>
</dbReference>
<protein>
    <recommendedName>
        <fullName evidence="1">Glycosyltransferase 2-like domain-containing protein</fullName>
    </recommendedName>
</protein>
<proteinExistence type="predicted"/>
<dbReference type="InterPro" id="IPR029044">
    <property type="entry name" value="Nucleotide-diphossugar_trans"/>
</dbReference>
<dbReference type="PANTHER" id="PTHR22916">
    <property type="entry name" value="GLYCOSYLTRANSFERASE"/>
    <property type="match status" value="1"/>
</dbReference>
<dbReference type="Pfam" id="PF00535">
    <property type="entry name" value="Glycos_transf_2"/>
    <property type="match status" value="1"/>
</dbReference>
<dbReference type="Gene3D" id="3.90.550.10">
    <property type="entry name" value="Spore Coat Polysaccharide Biosynthesis Protein SpsA, Chain A"/>
    <property type="match status" value="1"/>
</dbReference>
<dbReference type="GO" id="GO:0016758">
    <property type="term" value="F:hexosyltransferase activity"/>
    <property type="evidence" value="ECO:0007669"/>
    <property type="project" value="UniProtKB-ARBA"/>
</dbReference>
<name>A0A1G1ZA34_9BACT</name>
<dbReference type="Proteomes" id="UP000176544">
    <property type="component" value="Unassembled WGS sequence"/>
</dbReference>
<gene>
    <name evidence="2" type="ORF">A3I33_00145</name>
</gene>
<reference evidence="2 3" key="1">
    <citation type="journal article" date="2016" name="Nat. Commun.">
        <title>Thousands of microbial genomes shed light on interconnected biogeochemical processes in an aquifer system.</title>
        <authorList>
            <person name="Anantharaman K."/>
            <person name="Brown C.T."/>
            <person name="Hug L.A."/>
            <person name="Sharon I."/>
            <person name="Castelle C.J."/>
            <person name="Probst A.J."/>
            <person name="Thomas B.C."/>
            <person name="Singh A."/>
            <person name="Wilkins M.J."/>
            <person name="Karaoz U."/>
            <person name="Brodie E.L."/>
            <person name="Williams K.H."/>
            <person name="Hubbard S.S."/>
            <person name="Banfield J.F."/>
        </authorList>
    </citation>
    <scope>NUCLEOTIDE SEQUENCE [LARGE SCALE GENOMIC DNA]</scope>
</reference>
<evidence type="ECO:0000259" key="1">
    <source>
        <dbReference type="Pfam" id="PF00535"/>
    </source>
</evidence>
<feature type="domain" description="Glycosyltransferase 2-like" evidence="1">
    <location>
        <begin position="10"/>
        <end position="136"/>
    </location>
</feature>